<proteinExistence type="predicted"/>
<protein>
    <submittedName>
        <fullName evidence="2">DNA mismatch repair protein MutS</fullName>
    </submittedName>
</protein>
<feature type="domain" description="Smr" evidence="1">
    <location>
        <begin position="119"/>
        <end position="179"/>
    </location>
</feature>
<dbReference type="InterPro" id="IPR002625">
    <property type="entry name" value="Smr_dom"/>
</dbReference>
<dbReference type="InterPro" id="IPR036063">
    <property type="entry name" value="Smr_dom_sf"/>
</dbReference>
<accession>A0ABY6NVA3</accession>
<dbReference type="RefSeq" id="WP_265165458.1">
    <property type="nucleotide sequence ID" value="NZ_CP069620.1"/>
</dbReference>
<name>A0ABY6NVA3_9FLAO</name>
<organism evidence="2 3">
    <name type="scientific">Salinimicrobium tongyeongense</name>
    <dbReference type="NCBI Taxonomy" id="2809707"/>
    <lineage>
        <taxon>Bacteria</taxon>
        <taxon>Pseudomonadati</taxon>
        <taxon>Bacteroidota</taxon>
        <taxon>Flavobacteriia</taxon>
        <taxon>Flavobacteriales</taxon>
        <taxon>Flavobacteriaceae</taxon>
        <taxon>Salinimicrobium</taxon>
    </lineage>
</organism>
<dbReference type="Proteomes" id="UP001163981">
    <property type="component" value="Chromosome"/>
</dbReference>
<evidence type="ECO:0000313" key="3">
    <source>
        <dbReference type="Proteomes" id="UP001163981"/>
    </source>
</evidence>
<sequence length="182" mass="20671">MLKAGDKVAVLDEDMEGKVLSVSGSEVQIETSEGFLMSFSAQDLVKIEAALPDMLPPEVENFSEVIKEKEASKKRKSVRLKPKERNQPPMEVDLHIGKLVPKTGGLSNYEILNIQMDTARRQLEFAISKRIQKIVFIHGVGEGVLRAELETLFHRYENIKFYDADYQKYGLGATEVYIFQNY</sequence>
<evidence type="ECO:0000259" key="1">
    <source>
        <dbReference type="PROSITE" id="PS50828"/>
    </source>
</evidence>
<dbReference type="PROSITE" id="PS50828">
    <property type="entry name" value="SMR"/>
    <property type="match status" value="1"/>
</dbReference>
<reference evidence="2" key="1">
    <citation type="submission" date="2021-02" db="EMBL/GenBank/DDBJ databases">
        <title>Salinimicrobium sp. nov. isolated from seawater in Tongyeong, Republic of Korea.</title>
        <authorList>
            <person name="Lee S.-J."/>
        </authorList>
    </citation>
    <scope>NUCLEOTIDE SEQUENCE</scope>
    <source>
        <strain evidence="2">HN-2-9-2</strain>
    </source>
</reference>
<keyword evidence="3" id="KW-1185">Reference proteome</keyword>
<gene>
    <name evidence="2" type="ORF">JRG66_13645</name>
</gene>
<dbReference type="EMBL" id="CP069620">
    <property type="protein sequence ID" value="UZH56862.1"/>
    <property type="molecule type" value="Genomic_DNA"/>
</dbReference>
<dbReference type="Gene3D" id="3.30.1370.110">
    <property type="match status" value="1"/>
</dbReference>
<evidence type="ECO:0000313" key="2">
    <source>
        <dbReference type="EMBL" id="UZH56862.1"/>
    </source>
</evidence>
<dbReference type="Pfam" id="PF01713">
    <property type="entry name" value="Smr"/>
    <property type="match status" value="1"/>
</dbReference>